<evidence type="ECO:0000256" key="8">
    <source>
        <dbReference type="ARBA" id="ARBA00023315"/>
    </source>
</evidence>
<comment type="catalytic activity">
    <reaction evidence="3">
        <text>2 a mycocerosyl-[mycocerosic acid synthase] + a phthiodiolone = a dimycocerosyl phthiodiolone + 2 holo-[mycocerosic acid synthase].</text>
        <dbReference type="EC" id="2.3.1.282"/>
    </reaction>
</comment>
<dbReference type="InterPro" id="IPR031641">
    <property type="entry name" value="PapA_C"/>
</dbReference>
<evidence type="ECO:0000256" key="1">
    <source>
        <dbReference type="ARBA" id="ARBA00000026"/>
    </source>
</evidence>
<evidence type="ECO:0000259" key="12">
    <source>
        <dbReference type="Pfam" id="PF16911"/>
    </source>
</evidence>
<evidence type="ECO:0000256" key="10">
    <source>
        <dbReference type="ARBA" id="ARBA00032317"/>
    </source>
</evidence>
<protein>
    <recommendedName>
        <fullName evidence="6">Phthiocerol/phthiodiolone dimycocerosyl transferase</fullName>
        <ecNumber evidence="5">2.3.1.282</ecNumber>
    </recommendedName>
    <alternativeName>
        <fullName evidence="11">Acyltransferase PapA5</fullName>
    </alternativeName>
    <alternativeName>
        <fullName evidence="9">Phthiocerol/phthiodiolone O-acyltransferase</fullName>
    </alternativeName>
    <alternativeName>
        <fullName evidence="10">Polyketide synthase-associated protein A5</fullName>
    </alternativeName>
</protein>
<dbReference type="GO" id="GO:0016746">
    <property type="term" value="F:acyltransferase activity"/>
    <property type="evidence" value="ECO:0007669"/>
    <property type="project" value="UniProtKB-KW"/>
</dbReference>
<evidence type="ECO:0000256" key="2">
    <source>
        <dbReference type="ARBA" id="ARBA00000625"/>
    </source>
</evidence>
<evidence type="ECO:0000256" key="11">
    <source>
        <dbReference type="ARBA" id="ARBA00033407"/>
    </source>
</evidence>
<dbReference type="AlphaFoldDB" id="A0AA45L701"/>
<sequence length="406" mass="43940">MERPLAAHEAAVQTGQVRLVLWSDLEGEPDESAFDAALAHLVGRYPLLAGRITDHGNRQVVHVEEPPGAVALGRGTSLDEEINAAHTWTRGPLLRATLLREATGARLVMTLPRAFSDGMSYLALHKCFWAAYTALRTGVPATAEPVHPVLGPSIDDRVAELFTQGQLDDFVAERARLDAQESVATLPTTAAANGGPGPDATLATVRITIDPDRSRALTALAHEESLTTNDLVSGVLLTALRRCLPQREGTVRVVCTSAVDLRRRLTPPIPDEVLQSAATTTSMRLDLHADDTPLRTARHAREQLRAAVDNGDATKELATFAHVIDQHPPSLVITNVGAIAEPDLPDGLRVTDVRLAPLGHLPMLFVVVSRYRGRIQLTIDHSRAWHTAQQVDEFADHVTAVLAELR</sequence>
<dbReference type="Proteomes" id="UP000677152">
    <property type="component" value="Chromosome"/>
</dbReference>
<comment type="catalytic activity">
    <reaction evidence="2">
        <text>2 a mycocerosyl-[mycocerosic acid synthase] + a phenolphthiocerol = a dimycocerosyl phenolphthiocerol + 2 holo-[mycocerosic acid synthase].</text>
        <dbReference type="EC" id="2.3.1.282"/>
    </reaction>
</comment>
<evidence type="ECO:0000313" key="14">
    <source>
        <dbReference type="Proteomes" id="UP000677152"/>
    </source>
</evidence>
<dbReference type="SUPFAM" id="SSF52777">
    <property type="entry name" value="CoA-dependent acyltransferases"/>
    <property type="match status" value="2"/>
</dbReference>
<dbReference type="InterPro" id="IPR023213">
    <property type="entry name" value="CAT-like_dom_sf"/>
</dbReference>
<dbReference type="PANTHER" id="PTHR28037:SF1">
    <property type="entry name" value="ALCOHOL O-ACETYLTRANSFERASE 1-RELATED"/>
    <property type="match status" value="1"/>
</dbReference>
<evidence type="ECO:0000256" key="9">
    <source>
        <dbReference type="ARBA" id="ARBA00030465"/>
    </source>
</evidence>
<feature type="domain" description="Phthiocerol/phthiodiolone dimycocerosyl transferase C-terminal" evidence="12">
    <location>
        <begin position="201"/>
        <end position="355"/>
    </location>
</feature>
<gene>
    <name evidence="13" type="ORF">KCV87_00680</name>
</gene>
<dbReference type="Gene3D" id="3.30.559.10">
    <property type="entry name" value="Chloramphenicol acetyltransferase-like domain"/>
    <property type="match status" value="1"/>
</dbReference>
<organism evidence="13 14">
    <name type="scientific">Actinosynnema pretiosum subsp. pretiosum</name>
    <dbReference type="NCBI Taxonomy" id="103721"/>
    <lineage>
        <taxon>Bacteria</taxon>
        <taxon>Bacillati</taxon>
        <taxon>Actinomycetota</taxon>
        <taxon>Actinomycetes</taxon>
        <taxon>Pseudonocardiales</taxon>
        <taxon>Pseudonocardiaceae</taxon>
        <taxon>Actinosynnema</taxon>
    </lineage>
</organism>
<reference evidence="13" key="1">
    <citation type="submission" date="2021-04" db="EMBL/GenBank/DDBJ databases">
        <title>Genomic sequence of Actinosynnema pretiosum subsp. pretiosum ATCC 31280 (C-14919).</title>
        <authorList>
            <person name="Bai L."/>
            <person name="Wang X."/>
            <person name="Xiao Y."/>
        </authorList>
    </citation>
    <scope>NUCLEOTIDE SEQUENCE</scope>
    <source>
        <strain evidence="13">ATCC 31280</strain>
    </source>
</reference>
<dbReference type="Gene3D" id="3.30.559.30">
    <property type="entry name" value="Nonribosomal peptide synthetase, condensation domain"/>
    <property type="match status" value="1"/>
</dbReference>
<name>A0AA45L701_9PSEU</name>
<evidence type="ECO:0000256" key="3">
    <source>
        <dbReference type="ARBA" id="ARBA00001907"/>
    </source>
</evidence>
<evidence type="ECO:0000256" key="7">
    <source>
        <dbReference type="ARBA" id="ARBA00022679"/>
    </source>
</evidence>
<dbReference type="InterPro" id="IPR052058">
    <property type="entry name" value="Alcohol_O-acetyltransferase"/>
</dbReference>
<dbReference type="EC" id="2.3.1.282" evidence="5"/>
<comment type="catalytic activity">
    <reaction evidence="1">
        <text>2 a mycocerosyl-[mycocerosic acid synthase] + a phthiocerol = a dimycocerosyl phthiocerol + 2 holo-[mycocerosic acid synthase].</text>
        <dbReference type="EC" id="2.3.1.282"/>
    </reaction>
</comment>
<dbReference type="Pfam" id="PF16911">
    <property type="entry name" value="PapA_C"/>
    <property type="match status" value="1"/>
</dbReference>
<dbReference type="EMBL" id="CP073249">
    <property type="protein sequence ID" value="QUF04694.1"/>
    <property type="molecule type" value="Genomic_DNA"/>
</dbReference>
<comment type="similarity">
    <text evidence="4">Belongs to the acyltransferase PapA5 family.</text>
</comment>
<dbReference type="PANTHER" id="PTHR28037">
    <property type="entry name" value="ALCOHOL O-ACETYLTRANSFERASE 1-RELATED"/>
    <property type="match status" value="1"/>
</dbReference>
<keyword evidence="7" id="KW-0808">Transferase</keyword>
<evidence type="ECO:0000256" key="6">
    <source>
        <dbReference type="ARBA" id="ARBA00013449"/>
    </source>
</evidence>
<evidence type="ECO:0000256" key="5">
    <source>
        <dbReference type="ARBA" id="ARBA00012866"/>
    </source>
</evidence>
<evidence type="ECO:0000313" key="13">
    <source>
        <dbReference type="EMBL" id="QUF04694.1"/>
    </source>
</evidence>
<proteinExistence type="inferred from homology"/>
<evidence type="ECO:0000256" key="4">
    <source>
        <dbReference type="ARBA" id="ARBA00006558"/>
    </source>
</evidence>
<accession>A0AA45L701</accession>
<keyword evidence="8" id="KW-0012">Acyltransferase</keyword>